<keyword evidence="1" id="KW-0808">Transferase</keyword>
<keyword evidence="4" id="KW-0067">ATP-binding</keyword>
<dbReference type="Proteomes" id="UP000004810">
    <property type="component" value="Unassembled WGS sequence"/>
</dbReference>
<name>J9E7W9_WUCBA</name>
<dbReference type="GO" id="GO:0004694">
    <property type="term" value="F:eukaryotic translation initiation factor 2alpha kinase activity"/>
    <property type="evidence" value="ECO:0007669"/>
    <property type="project" value="TreeGrafter"/>
</dbReference>
<dbReference type="EMBL" id="ADBV01014838">
    <property type="protein sequence ID" value="EJW73042.1"/>
    <property type="molecule type" value="Genomic_DNA"/>
</dbReference>
<evidence type="ECO:0000259" key="5">
    <source>
        <dbReference type="PROSITE" id="PS50011"/>
    </source>
</evidence>
<sequence length="108" mass="12342">MSPEQLKGKPYNEKVDVFSLGLIFVELIVPCKTIMERNSILSGLQNEVMPKCLDNFPSKEKKFVAWLTVVDPELRPSARQLAECEYLHNEVHILGTSYFHQHAILGSR</sequence>
<dbReference type="InterPro" id="IPR011009">
    <property type="entry name" value="Kinase-like_dom_sf"/>
</dbReference>
<evidence type="ECO:0000256" key="1">
    <source>
        <dbReference type="ARBA" id="ARBA00022679"/>
    </source>
</evidence>
<accession>J9E7W9</accession>
<evidence type="ECO:0000256" key="4">
    <source>
        <dbReference type="ARBA" id="ARBA00022840"/>
    </source>
</evidence>
<evidence type="ECO:0000313" key="6">
    <source>
        <dbReference type="EMBL" id="EJW73042.1"/>
    </source>
</evidence>
<dbReference type="SUPFAM" id="SSF56112">
    <property type="entry name" value="Protein kinase-like (PK-like)"/>
    <property type="match status" value="1"/>
</dbReference>
<proteinExistence type="predicted"/>
<dbReference type="PANTHER" id="PTHR11042">
    <property type="entry name" value="EUKARYOTIC TRANSLATION INITIATION FACTOR 2-ALPHA KINASE EIF2-ALPHA KINASE -RELATED"/>
    <property type="match status" value="1"/>
</dbReference>
<evidence type="ECO:0000256" key="3">
    <source>
        <dbReference type="ARBA" id="ARBA00022777"/>
    </source>
</evidence>
<dbReference type="GO" id="GO:0005634">
    <property type="term" value="C:nucleus"/>
    <property type="evidence" value="ECO:0007669"/>
    <property type="project" value="TreeGrafter"/>
</dbReference>
<organism evidence="6 7">
    <name type="scientific">Wuchereria bancrofti</name>
    <dbReference type="NCBI Taxonomy" id="6293"/>
    <lineage>
        <taxon>Eukaryota</taxon>
        <taxon>Metazoa</taxon>
        <taxon>Ecdysozoa</taxon>
        <taxon>Nematoda</taxon>
        <taxon>Chromadorea</taxon>
        <taxon>Rhabditida</taxon>
        <taxon>Spirurina</taxon>
        <taxon>Spiruromorpha</taxon>
        <taxon>Filarioidea</taxon>
        <taxon>Onchocercidae</taxon>
        <taxon>Wuchereria</taxon>
    </lineage>
</organism>
<feature type="domain" description="Protein kinase" evidence="5">
    <location>
        <begin position="1"/>
        <end position="87"/>
    </location>
</feature>
<dbReference type="Gene3D" id="1.10.510.10">
    <property type="entry name" value="Transferase(Phosphotransferase) domain 1"/>
    <property type="match status" value="1"/>
</dbReference>
<dbReference type="AlphaFoldDB" id="J9E7W9"/>
<dbReference type="Pfam" id="PF00069">
    <property type="entry name" value="Pkinase"/>
    <property type="match status" value="1"/>
</dbReference>
<gene>
    <name evidence="6" type="ORF">WUBG_16051</name>
</gene>
<dbReference type="GO" id="GO:0005737">
    <property type="term" value="C:cytoplasm"/>
    <property type="evidence" value="ECO:0007669"/>
    <property type="project" value="TreeGrafter"/>
</dbReference>
<dbReference type="PANTHER" id="PTHR11042:SF91">
    <property type="entry name" value="EUKARYOTIC TRANSLATION INITIATION FACTOR 2-ALPHA KINASE"/>
    <property type="match status" value="1"/>
</dbReference>
<protein>
    <recommendedName>
        <fullName evidence="5">Protein kinase domain-containing protein</fullName>
    </recommendedName>
</protein>
<reference evidence="7" key="1">
    <citation type="submission" date="2012-08" db="EMBL/GenBank/DDBJ databases">
        <title>The Genome Sequence of Wuchereria bancrofti.</title>
        <authorList>
            <person name="Nutman T.B."/>
            <person name="Fink D.L."/>
            <person name="Russ C."/>
            <person name="Young S."/>
            <person name="Zeng Q."/>
            <person name="Koehrsen M."/>
            <person name="Alvarado L."/>
            <person name="Berlin A."/>
            <person name="Chapman S.B."/>
            <person name="Chen Z."/>
            <person name="Freedman E."/>
            <person name="Gellesch M."/>
            <person name="Goldberg J."/>
            <person name="Griggs A."/>
            <person name="Gujja S."/>
            <person name="Heilman E.R."/>
            <person name="Heiman D."/>
            <person name="Hepburn T."/>
            <person name="Howarth C."/>
            <person name="Jen D."/>
            <person name="Larson L."/>
            <person name="Lewis B."/>
            <person name="Mehta T."/>
            <person name="Park D."/>
            <person name="Pearson M."/>
            <person name="Roberts A."/>
            <person name="Saif S."/>
            <person name="Shea T."/>
            <person name="Shenoy N."/>
            <person name="Sisk P."/>
            <person name="Stolte C."/>
            <person name="Sykes S."/>
            <person name="Walk T."/>
            <person name="White J."/>
            <person name="Yandava C."/>
            <person name="Haas B."/>
            <person name="Henn M.R."/>
            <person name="Nusbaum C."/>
            <person name="Birren B."/>
        </authorList>
    </citation>
    <scope>NUCLEOTIDE SEQUENCE [LARGE SCALE GENOMIC DNA]</scope>
    <source>
        <strain evidence="7">NA</strain>
    </source>
</reference>
<keyword evidence="2" id="KW-0547">Nucleotide-binding</keyword>
<evidence type="ECO:0000256" key="2">
    <source>
        <dbReference type="ARBA" id="ARBA00022741"/>
    </source>
</evidence>
<dbReference type="InterPro" id="IPR000719">
    <property type="entry name" value="Prot_kinase_dom"/>
</dbReference>
<dbReference type="InterPro" id="IPR050339">
    <property type="entry name" value="CC_SR_Kinase"/>
</dbReference>
<dbReference type="PROSITE" id="PS50011">
    <property type="entry name" value="PROTEIN_KINASE_DOM"/>
    <property type="match status" value="1"/>
</dbReference>
<comment type="caution">
    <text evidence="6">The sequence shown here is derived from an EMBL/GenBank/DDBJ whole genome shotgun (WGS) entry which is preliminary data.</text>
</comment>
<evidence type="ECO:0000313" key="7">
    <source>
        <dbReference type="Proteomes" id="UP000004810"/>
    </source>
</evidence>
<keyword evidence="3" id="KW-0418">Kinase</keyword>
<dbReference type="GO" id="GO:0005524">
    <property type="term" value="F:ATP binding"/>
    <property type="evidence" value="ECO:0007669"/>
    <property type="project" value="UniProtKB-KW"/>
</dbReference>